<gene>
    <name evidence="2" type="ORF">B0T22DRAFT_312433</name>
</gene>
<comment type="caution">
    <text evidence="2">The sequence shown here is derived from an EMBL/GenBank/DDBJ whole genome shotgun (WGS) entry which is preliminary data.</text>
</comment>
<protein>
    <recommendedName>
        <fullName evidence="1">Cupin type-2 domain-containing protein</fullName>
    </recommendedName>
</protein>
<dbReference type="InterPro" id="IPR013096">
    <property type="entry name" value="Cupin_2"/>
</dbReference>
<reference evidence="2" key="2">
    <citation type="submission" date="2023-06" db="EMBL/GenBank/DDBJ databases">
        <authorList>
            <consortium name="Lawrence Berkeley National Laboratory"/>
            <person name="Haridas S."/>
            <person name="Hensen N."/>
            <person name="Bonometti L."/>
            <person name="Westerberg I."/>
            <person name="Brannstrom I.O."/>
            <person name="Guillou S."/>
            <person name="Cros-Aarteil S."/>
            <person name="Calhoun S."/>
            <person name="Kuo A."/>
            <person name="Mondo S."/>
            <person name="Pangilinan J."/>
            <person name="Riley R."/>
            <person name="Labutti K."/>
            <person name="Andreopoulos B."/>
            <person name="Lipzen A."/>
            <person name="Chen C."/>
            <person name="Yanf M."/>
            <person name="Daum C."/>
            <person name="Ng V."/>
            <person name="Clum A."/>
            <person name="Steindorff A."/>
            <person name="Ohm R."/>
            <person name="Martin F."/>
            <person name="Silar P."/>
            <person name="Natvig D."/>
            <person name="Lalanne C."/>
            <person name="Gautier V."/>
            <person name="Ament-Velasquez S.L."/>
            <person name="Kruys A."/>
            <person name="Hutchinson M.I."/>
            <person name="Powell A.J."/>
            <person name="Barry K."/>
            <person name="Miller A.N."/>
            <person name="Grigoriev I.V."/>
            <person name="Debuchy R."/>
            <person name="Gladieux P."/>
            <person name="Thoren M.H."/>
            <person name="Johannesson H."/>
        </authorList>
    </citation>
    <scope>NUCLEOTIDE SEQUENCE</scope>
    <source>
        <strain evidence="2">CBS 314.62</strain>
    </source>
</reference>
<evidence type="ECO:0000259" key="1">
    <source>
        <dbReference type="Pfam" id="PF07883"/>
    </source>
</evidence>
<dbReference type="AlphaFoldDB" id="A0AAE0WYW0"/>
<dbReference type="InterPro" id="IPR014710">
    <property type="entry name" value="RmlC-like_jellyroll"/>
</dbReference>
<dbReference type="SUPFAM" id="SSF51182">
    <property type="entry name" value="RmlC-like cupins"/>
    <property type="match status" value="1"/>
</dbReference>
<evidence type="ECO:0000313" key="3">
    <source>
        <dbReference type="Proteomes" id="UP001270362"/>
    </source>
</evidence>
<sequence length="211" mass="23570">MPKMATTSIISRPPPTAVIYDLTTANKATITLPRGSAWTSGLHWHETHTEYLRVVSGTIRVRLGDETFDVSAGPSSAELRIDRYTWHEWARASVAGDEHVVVVERTEPADGEKAVFFRELNGVILGAAAAAAAGRAWVPSWVVGAWVQWRLMVVFYRRDNFPVMLGVRELARRWGVTAVGSVGDCLLWWVEVWWSRLVLRVAAVVAWVVFT</sequence>
<dbReference type="Proteomes" id="UP001270362">
    <property type="component" value="Unassembled WGS sequence"/>
</dbReference>
<name>A0AAE0WYW0_9PEZI</name>
<proteinExistence type="predicted"/>
<reference evidence="2" key="1">
    <citation type="journal article" date="2023" name="Mol. Phylogenet. Evol.">
        <title>Genome-scale phylogeny and comparative genomics of the fungal order Sordariales.</title>
        <authorList>
            <person name="Hensen N."/>
            <person name="Bonometti L."/>
            <person name="Westerberg I."/>
            <person name="Brannstrom I.O."/>
            <person name="Guillou S."/>
            <person name="Cros-Aarteil S."/>
            <person name="Calhoun S."/>
            <person name="Haridas S."/>
            <person name="Kuo A."/>
            <person name="Mondo S."/>
            <person name="Pangilinan J."/>
            <person name="Riley R."/>
            <person name="LaButti K."/>
            <person name="Andreopoulos B."/>
            <person name="Lipzen A."/>
            <person name="Chen C."/>
            <person name="Yan M."/>
            <person name="Daum C."/>
            <person name="Ng V."/>
            <person name="Clum A."/>
            <person name="Steindorff A."/>
            <person name="Ohm R.A."/>
            <person name="Martin F."/>
            <person name="Silar P."/>
            <person name="Natvig D.O."/>
            <person name="Lalanne C."/>
            <person name="Gautier V."/>
            <person name="Ament-Velasquez S.L."/>
            <person name="Kruys A."/>
            <person name="Hutchinson M.I."/>
            <person name="Powell A.J."/>
            <person name="Barry K."/>
            <person name="Miller A.N."/>
            <person name="Grigoriev I.V."/>
            <person name="Debuchy R."/>
            <person name="Gladieux P."/>
            <person name="Hiltunen Thoren M."/>
            <person name="Johannesson H."/>
        </authorList>
    </citation>
    <scope>NUCLEOTIDE SEQUENCE</scope>
    <source>
        <strain evidence="2">CBS 314.62</strain>
    </source>
</reference>
<dbReference type="CDD" id="cd02208">
    <property type="entry name" value="cupin_RmlC-like"/>
    <property type="match status" value="1"/>
</dbReference>
<dbReference type="InterPro" id="IPR011051">
    <property type="entry name" value="RmlC_Cupin_sf"/>
</dbReference>
<evidence type="ECO:0000313" key="2">
    <source>
        <dbReference type="EMBL" id="KAK3681115.1"/>
    </source>
</evidence>
<organism evidence="2 3">
    <name type="scientific">Podospora appendiculata</name>
    <dbReference type="NCBI Taxonomy" id="314037"/>
    <lineage>
        <taxon>Eukaryota</taxon>
        <taxon>Fungi</taxon>
        <taxon>Dikarya</taxon>
        <taxon>Ascomycota</taxon>
        <taxon>Pezizomycotina</taxon>
        <taxon>Sordariomycetes</taxon>
        <taxon>Sordariomycetidae</taxon>
        <taxon>Sordariales</taxon>
        <taxon>Podosporaceae</taxon>
        <taxon>Podospora</taxon>
    </lineage>
</organism>
<feature type="domain" description="Cupin type-2" evidence="1">
    <location>
        <begin position="37"/>
        <end position="91"/>
    </location>
</feature>
<accession>A0AAE0WYW0</accession>
<dbReference type="Pfam" id="PF07883">
    <property type="entry name" value="Cupin_2"/>
    <property type="match status" value="1"/>
</dbReference>
<dbReference type="EMBL" id="JAULSO010000008">
    <property type="protein sequence ID" value="KAK3681115.1"/>
    <property type="molecule type" value="Genomic_DNA"/>
</dbReference>
<keyword evidence="3" id="KW-1185">Reference proteome</keyword>
<dbReference type="Gene3D" id="2.60.120.10">
    <property type="entry name" value="Jelly Rolls"/>
    <property type="match status" value="1"/>
</dbReference>